<keyword evidence="3" id="KW-1185">Reference proteome</keyword>
<reference evidence="2 3" key="1">
    <citation type="submission" date="2023-03" db="EMBL/GenBank/DDBJ databases">
        <title>Bacillus Genome Sequencing.</title>
        <authorList>
            <person name="Dunlap C."/>
        </authorList>
    </citation>
    <scope>NUCLEOTIDE SEQUENCE [LARGE SCALE GENOMIC DNA]</scope>
    <source>
        <strain evidence="2 3">NRS-52</strain>
    </source>
</reference>
<feature type="domain" description="SGNH hydrolase-type esterase" evidence="1">
    <location>
        <begin position="21"/>
        <end position="221"/>
    </location>
</feature>
<dbReference type="Proteomes" id="UP001343257">
    <property type="component" value="Unassembled WGS sequence"/>
</dbReference>
<dbReference type="InterPro" id="IPR036514">
    <property type="entry name" value="SGNH_hydro_sf"/>
</dbReference>
<gene>
    <name evidence="2" type="ORF">P9847_20310</name>
</gene>
<organism evidence="2 3">
    <name type="scientific">Paenibacillus chibensis</name>
    <dbReference type="NCBI Taxonomy" id="59846"/>
    <lineage>
        <taxon>Bacteria</taxon>
        <taxon>Bacillati</taxon>
        <taxon>Bacillota</taxon>
        <taxon>Bacilli</taxon>
        <taxon>Bacillales</taxon>
        <taxon>Paenibacillaceae</taxon>
        <taxon>Paenibacillus</taxon>
    </lineage>
</organism>
<protein>
    <submittedName>
        <fullName evidence="2">GDSL-type esterase/lipase family protein</fullName>
    </submittedName>
</protein>
<name>A0ABU6PXL3_9BACL</name>
<dbReference type="Pfam" id="PF13472">
    <property type="entry name" value="Lipase_GDSL_2"/>
    <property type="match status" value="1"/>
</dbReference>
<dbReference type="InterPro" id="IPR051532">
    <property type="entry name" value="Ester_Hydrolysis_Enzymes"/>
</dbReference>
<dbReference type="RefSeq" id="WP_328280748.1">
    <property type="nucleotide sequence ID" value="NZ_JARTLD010000052.1"/>
</dbReference>
<dbReference type="PANTHER" id="PTHR30383:SF5">
    <property type="entry name" value="SGNH HYDROLASE-TYPE ESTERASE DOMAIN-CONTAINING PROTEIN"/>
    <property type="match status" value="1"/>
</dbReference>
<comment type="caution">
    <text evidence="2">The sequence shown here is derived from an EMBL/GenBank/DDBJ whole genome shotgun (WGS) entry which is preliminary data.</text>
</comment>
<evidence type="ECO:0000313" key="2">
    <source>
        <dbReference type="EMBL" id="MED5019643.1"/>
    </source>
</evidence>
<evidence type="ECO:0000259" key="1">
    <source>
        <dbReference type="Pfam" id="PF13472"/>
    </source>
</evidence>
<dbReference type="Gene3D" id="3.40.50.1110">
    <property type="entry name" value="SGNH hydrolase"/>
    <property type="match status" value="1"/>
</dbReference>
<accession>A0ABU6PXL3</accession>
<dbReference type="PANTHER" id="PTHR30383">
    <property type="entry name" value="THIOESTERASE 1/PROTEASE 1/LYSOPHOSPHOLIPASE L1"/>
    <property type="match status" value="1"/>
</dbReference>
<evidence type="ECO:0000313" key="3">
    <source>
        <dbReference type="Proteomes" id="UP001343257"/>
    </source>
</evidence>
<dbReference type="InterPro" id="IPR013830">
    <property type="entry name" value="SGNH_hydro"/>
</dbReference>
<dbReference type="SUPFAM" id="SSF52266">
    <property type="entry name" value="SGNH hydrolase"/>
    <property type="match status" value="1"/>
</dbReference>
<proteinExistence type="predicted"/>
<sequence>MNADWLYPMRKQDSTAKTLVFLGDSITASGEYIRFIEACLRQRGNLRAELLGMGVPSETASGLSEAAHPFPRPCIHDRLNQVLESSDPWMVVACYGMNDGIYHPFSEERFDAYKEGIRRLVAEIRNKGAISVLMTPPPFDPESMNASLQPGDAPNFSYLEPYQGYDGVLKLYSEWLLSEHPADDVIDIRSPLIEHIRSKRSYGRVYSSGDGIHPNREGHRIIAQTILKKLFGLSLDLGRMPDIG</sequence>
<dbReference type="EMBL" id="JARTLD010000052">
    <property type="protein sequence ID" value="MED5019643.1"/>
    <property type="molecule type" value="Genomic_DNA"/>
</dbReference>